<dbReference type="EMBL" id="JAAAHY010000787">
    <property type="protein sequence ID" value="KAF9957296.1"/>
    <property type="molecule type" value="Genomic_DNA"/>
</dbReference>
<proteinExistence type="predicted"/>
<evidence type="ECO:0000256" key="1">
    <source>
        <dbReference type="SAM" id="MobiDB-lite"/>
    </source>
</evidence>
<sequence length="206" mass="23079">MITAAVTLMDLERAVAQDQNRDGDWKLGEVYYMLEVFRHLSSIRSGLKQSEYFDEAMEHFDELRKLGALRLKKISHVRSSSSGDRHKGRSGSWGSTHNNKNSNNNNNNGSRKATSTRWITAAAKSGLGLVNTGHITIIATPNRYSANIKCTPRFPSSCLHQRGRFPGDKAICSFWKDVAATGDHGLLIITIDTTRWRYLASYKCNS</sequence>
<dbReference type="AlphaFoldDB" id="A0A9P6J384"/>
<dbReference type="Proteomes" id="UP000738359">
    <property type="component" value="Unassembled WGS sequence"/>
</dbReference>
<feature type="compositionally biased region" description="Low complexity" evidence="1">
    <location>
        <begin position="98"/>
        <end position="108"/>
    </location>
</feature>
<name>A0A9P6J384_MORAP</name>
<accession>A0A9P6J384</accession>
<keyword evidence="3" id="KW-1185">Reference proteome</keyword>
<protein>
    <submittedName>
        <fullName evidence="2">Uncharacterized protein</fullName>
    </submittedName>
</protein>
<gene>
    <name evidence="2" type="ORF">BGZ70_009552</name>
</gene>
<evidence type="ECO:0000313" key="3">
    <source>
        <dbReference type="Proteomes" id="UP000738359"/>
    </source>
</evidence>
<evidence type="ECO:0000313" key="2">
    <source>
        <dbReference type="EMBL" id="KAF9957296.1"/>
    </source>
</evidence>
<reference evidence="2" key="1">
    <citation type="journal article" date="2020" name="Fungal Divers.">
        <title>Resolving the Mortierellaceae phylogeny through synthesis of multi-gene phylogenetics and phylogenomics.</title>
        <authorList>
            <person name="Vandepol N."/>
            <person name="Liber J."/>
            <person name="Desiro A."/>
            <person name="Na H."/>
            <person name="Kennedy M."/>
            <person name="Barry K."/>
            <person name="Grigoriev I.V."/>
            <person name="Miller A.N."/>
            <person name="O'Donnell K."/>
            <person name="Stajich J.E."/>
            <person name="Bonito G."/>
        </authorList>
    </citation>
    <scope>NUCLEOTIDE SEQUENCE</scope>
    <source>
        <strain evidence="2">CK1249</strain>
    </source>
</reference>
<comment type="caution">
    <text evidence="2">The sequence shown here is derived from an EMBL/GenBank/DDBJ whole genome shotgun (WGS) entry which is preliminary data.</text>
</comment>
<organism evidence="2 3">
    <name type="scientific">Mortierella alpina</name>
    <name type="common">Oleaginous fungus</name>
    <name type="synonym">Mortierella renispora</name>
    <dbReference type="NCBI Taxonomy" id="64518"/>
    <lineage>
        <taxon>Eukaryota</taxon>
        <taxon>Fungi</taxon>
        <taxon>Fungi incertae sedis</taxon>
        <taxon>Mucoromycota</taxon>
        <taxon>Mortierellomycotina</taxon>
        <taxon>Mortierellomycetes</taxon>
        <taxon>Mortierellales</taxon>
        <taxon>Mortierellaceae</taxon>
        <taxon>Mortierella</taxon>
    </lineage>
</organism>
<feature type="region of interest" description="Disordered" evidence="1">
    <location>
        <begin position="77"/>
        <end position="115"/>
    </location>
</feature>